<dbReference type="EMBL" id="BT054669">
    <property type="protein sequence ID" value="ACL53276.1"/>
    <property type="molecule type" value="mRNA"/>
</dbReference>
<reference evidence="2" key="2">
    <citation type="submission" date="2012-06" db="EMBL/GenBank/DDBJ databases">
        <authorList>
            <person name="Yu Y."/>
            <person name="Currie J."/>
            <person name="Lomeli R."/>
            <person name="Angelova A."/>
            <person name="Collura K."/>
            <person name="Wissotski M."/>
            <person name="Campos D."/>
            <person name="Kudrna D."/>
            <person name="Golser W."/>
            <person name="Ashely E."/>
            <person name="Descour A."/>
            <person name="Fernandes J."/>
            <person name="Soderlund C."/>
            <person name="Walbot V."/>
        </authorList>
    </citation>
    <scope>NUCLEOTIDE SEQUENCE</scope>
    <source>
        <strain evidence="2">B73</strain>
    </source>
</reference>
<accession>B7ZZC7</accession>
<protein>
    <submittedName>
        <fullName evidence="2">Uncharacterized protein</fullName>
    </submittedName>
</protein>
<reference evidence="2" key="1">
    <citation type="journal article" date="2009" name="PLoS Genet.">
        <title>Sequencing, mapping, and analysis of 27,455 maize full-length cDNAs.</title>
        <authorList>
            <person name="Soderlund C."/>
            <person name="Descour A."/>
            <person name="Kudrna D."/>
            <person name="Bomhoff M."/>
            <person name="Boyd L."/>
            <person name="Currie J."/>
            <person name="Angelova A."/>
            <person name="Collura K."/>
            <person name="Wissotski M."/>
            <person name="Ashley E."/>
            <person name="Morrow D."/>
            <person name="Fernandes J."/>
            <person name="Walbot V."/>
            <person name="Yu Y."/>
        </authorList>
    </citation>
    <scope>NUCLEOTIDE SEQUENCE</scope>
    <source>
        <strain evidence="2">B73</strain>
    </source>
</reference>
<evidence type="ECO:0000313" key="2">
    <source>
        <dbReference type="EMBL" id="ACL53276.1"/>
    </source>
</evidence>
<organism evidence="2">
    <name type="scientific">Zea mays</name>
    <name type="common">Maize</name>
    <dbReference type="NCBI Taxonomy" id="4577"/>
    <lineage>
        <taxon>Eukaryota</taxon>
        <taxon>Viridiplantae</taxon>
        <taxon>Streptophyta</taxon>
        <taxon>Embryophyta</taxon>
        <taxon>Tracheophyta</taxon>
        <taxon>Spermatophyta</taxon>
        <taxon>Magnoliopsida</taxon>
        <taxon>Liliopsida</taxon>
        <taxon>Poales</taxon>
        <taxon>Poaceae</taxon>
        <taxon>PACMAD clade</taxon>
        <taxon>Panicoideae</taxon>
        <taxon>Andropogonodae</taxon>
        <taxon>Andropogoneae</taxon>
        <taxon>Tripsacinae</taxon>
        <taxon>Zea</taxon>
    </lineage>
</organism>
<evidence type="ECO:0000256" key="1">
    <source>
        <dbReference type="SAM" id="MobiDB-lite"/>
    </source>
</evidence>
<proteinExistence type="evidence at transcript level"/>
<dbReference type="AlphaFoldDB" id="B7ZZC7"/>
<feature type="region of interest" description="Disordered" evidence="1">
    <location>
        <begin position="94"/>
        <end position="131"/>
    </location>
</feature>
<name>B7ZZC7_MAIZE</name>
<feature type="compositionally biased region" description="Basic and acidic residues" evidence="1">
    <location>
        <begin position="107"/>
        <end position="123"/>
    </location>
</feature>
<sequence>MSLSPRLHSTPLLSPAGRRVISTSHSVIKAISTFLPVPASAPNRRASATLVCATQGHASSQTTELYAAHVVKLVLFRESSAPEPKRRKSIHIAFSFSSHLPTDTDGIDGRSESNTHTHERSQQQEEEATDK</sequence>